<feature type="region of interest" description="Disordered" evidence="1">
    <location>
        <begin position="35"/>
        <end position="141"/>
    </location>
</feature>
<feature type="compositionally biased region" description="Pro residues" evidence="1">
    <location>
        <begin position="1124"/>
        <end position="1138"/>
    </location>
</feature>
<feature type="compositionally biased region" description="Pro residues" evidence="1">
    <location>
        <begin position="1086"/>
        <end position="1095"/>
    </location>
</feature>
<feature type="compositionally biased region" description="Polar residues" evidence="1">
    <location>
        <begin position="976"/>
        <end position="985"/>
    </location>
</feature>
<feature type="compositionally biased region" description="Basic and acidic residues" evidence="1">
    <location>
        <begin position="441"/>
        <end position="452"/>
    </location>
</feature>
<feature type="region of interest" description="Disordered" evidence="1">
    <location>
        <begin position="419"/>
        <end position="533"/>
    </location>
</feature>
<sequence length="1239" mass="131567">MQIPESDGLYLGYCEGVVGKFQAHTVHFHSKLKRPVMTKRNSSVVSSRVKSPTTISPTPTYRNSSSSTPVSSNPATPLTPAFEPGTYRDIPNPKQNLHPDAQTQARDRSAVLRSLSSVPSSTSENTTVPSPSQSTTVTGRPVETSITHHVHTPSIAHSEVSQYSSTSASTVDIDYGLPRVMSPPSMLTESDSHVRQPSIASVMSSESMGMRPVHRESEVVVSRPSSSIRSSNTSTMRSKSPSSITQVYASVPVPDSSHPRVDTNNPRLSVASVGSVASDGEVGIGLSLLASLGEGDSDDDSESDRSDAESQAVSNMPSDSMEDSLINSGSSVGSLNIERRTLSPSPISEDAVAAFPRPPSTQIAVATTSDPINPFGTFGRSTMSTGMINGFEGVFEGPERGNTHASTASSVSFGTNSFVSKDTDSSESGGATAVDHLTPPDSDHEQAVKPEFTRSMTSDSIRSDSVYSSTGQRSPSVQASSPRNISPPSPAFPPPNFRFPMRRPDDLNLPVMGPSDILPPHSPTLSHTSGASASEWEGASDIYDNYLYRYSMASKSSRLSQMSMASRSGFNHRNIPSTSTMPPTAIASMTGLVNSTSNLRLAGDPTSANSAHAQVTTEDQMEGTDPETPLYTPLSTESTATNATITPSRIPPRHDSLTMQRPPSVVASLKSLSSRRSIVPSHHTESPHHSDESDDESIYSRLSSKPSLSLLEAHAAALLAPENQQRMNTTSALNVVKNSPSPNARTSENGSTAVKNGSRRPFPLDLTKDQRSNATTTGTTGPSPLLHTRWGSPVSSNDMSAGSAYDERSSGGYPTPITDMPDEQNRREGARSTGSLTEESQEATVEQTMQIEPDSSLSTISRPLVIEDDEELPSHAMDPQEGEADMSLATMESAELRLADETRASVYSSASSLKSKSKNESMGVTPIVITPALQTTSNGSPLSGISGSSPISAISPYSPADLPMELLPPSSKFPAASTSTNQSIPRPSLAELRGYPSSVVRGQRQSLFLPHPNAPKAPLESPGPLYIRNVDHSLQHESNQGRQGPEPNKVASNVLRIILNSPPPPLPPVMLPPPSSMPIRGNTKRNPPPPPPSLPRGPTIYARVDVDLSTSNGPVPITFSAEPMGPPPPPLQPPPAFQPDPSQRQPSPSTFGQHQHSQPPHMSSMYVKRSVTASASLPTTSGSHVESQPGPSATLPKEISAPQPVSRPRSKSFSTGARSPRVAENSSRLQRLKLGLTKH</sequence>
<keyword evidence="3" id="KW-1185">Reference proteome</keyword>
<feature type="compositionally biased region" description="Polar residues" evidence="1">
    <location>
        <begin position="832"/>
        <end position="856"/>
    </location>
</feature>
<feature type="compositionally biased region" description="Polar residues" evidence="1">
    <location>
        <begin position="403"/>
        <end position="414"/>
    </location>
</feature>
<feature type="compositionally biased region" description="Low complexity" evidence="1">
    <location>
        <begin position="111"/>
        <end position="138"/>
    </location>
</feature>
<feature type="compositionally biased region" description="Polar residues" evidence="1">
    <location>
        <begin position="734"/>
        <end position="755"/>
    </location>
</feature>
<feature type="region of interest" description="Disordered" evidence="1">
    <location>
        <begin position="395"/>
        <end position="414"/>
    </location>
</feature>
<organism evidence="2 3">
    <name type="scientific">Lentinula aff. detonsa</name>
    <dbReference type="NCBI Taxonomy" id="2804958"/>
    <lineage>
        <taxon>Eukaryota</taxon>
        <taxon>Fungi</taxon>
        <taxon>Dikarya</taxon>
        <taxon>Basidiomycota</taxon>
        <taxon>Agaricomycotina</taxon>
        <taxon>Agaricomycetes</taxon>
        <taxon>Agaricomycetidae</taxon>
        <taxon>Agaricales</taxon>
        <taxon>Marasmiineae</taxon>
        <taxon>Omphalotaceae</taxon>
        <taxon>Lentinula</taxon>
    </lineage>
</organism>
<accession>A0AA38NSA1</accession>
<feature type="region of interest" description="Disordered" evidence="1">
    <location>
        <begin position="291"/>
        <end position="332"/>
    </location>
</feature>
<dbReference type="AlphaFoldDB" id="A0AA38NSA1"/>
<protein>
    <submittedName>
        <fullName evidence="2">Uncharacterized protein</fullName>
    </submittedName>
</protein>
<feature type="compositionally biased region" description="Low complexity" evidence="1">
    <location>
        <begin position="458"/>
        <end position="469"/>
    </location>
</feature>
<feature type="region of interest" description="Disordered" evidence="1">
    <location>
        <begin position="597"/>
        <end position="701"/>
    </location>
</feature>
<feature type="compositionally biased region" description="Polar residues" evidence="1">
    <location>
        <begin position="470"/>
        <end position="481"/>
    </location>
</feature>
<feature type="compositionally biased region" description="Pro residues" evidence="1">
    <location>
        <begin position="1064"/>
        <end position="1076"/>
    </location>
</feature>
<feature type="compositionally biased region" description="Polar residues" evidence="1">
    <location>
        <begin position="633"/>
        <end position="647"/>
    </location>
</feature>
<dbReference type="EMBL" id="MU793252">
    <property type="protein sequence ID" value="KAJ3790222.1"/>
    <property type="molecule type" value="Genomic_DNA"/>
</dbReference>
<feature type="compositionally biased region" description="Polar residues" evidence="1">
    <location>
        <begin position="1150"/>
        <end position="1161"/>
    </location>
</feature>
<evidence type="ECO:0000313" key="3">
    <source>
        <dbReference type="Proteomes" id="UP001163798"/>
    </source>
</evidence>
<feature type="region of interest" description="Disordered" evidence="1">
    <location>
        <begin position="564"/>
        <end position="585"/>
    </location>
</feature>
<name>A0AA38NSA1_9AGAR</name>
<feature type="region of interest" description="Disordered" evidence="1">
    <location>
        <begin position="203"/>
        <end position="246"/>
    </location>
</feature>
<feature type="region of interest" description="Disordered" evidence="1">
    <location>
        <begin position="734"/>
        <end position="856"/>
    </location>
</feature>
<comment type="caution">
    <text evidence="2">The sequence shown here is derived from an EMBL/GenBank/DDBJ whole genome shotgun (WGS) entry which is preliminary data.</text>
</comment>
<evidence type="ECO:0000313" key="2">
    <source>
        <dbReference type="EMBL" id="KAJ3790222.1"/>
    </source>
</evidence>
<feature type="compositionally biased region" description="Low complexity" evidence="1">
    <location>
        <begin position="219"/>
        <end position="238"/>
    </location>
</feature>
<feature type="compositionally biased region" description="Low complexity" evidence="1">
    <location>
        <begin position="1139"/>
        <end position="1149"/>
    </location>
</feature>
<feature type="region of interest" description="Disordered" evidence="1">
    <location>
        <begin position="970"/>
        <end position="989"/>
    </location>
</feature>
<gene>
    <name evidence="2" type="ORF">GGU10DRAFT_190721</name>
</gene>
<proteinExistence type="predicted"/>
<feature type="compositionally biased region" description="Low complexity" evidence="1">
    <location>
        <begin position="39"/>
        <end position="51"/>
    </location>
</feature>
<feature type="compositionally biased region" description="Polar residues" evidence="1">
    <location>
        <begin position="52"/>
        <end position="62"/>
    </location>
</feature>
<reference evidence="2" key="1">
    <citation type="submission" date="2022-08" db="EMBL/GenBank/DDBJ databases">
        <authorList>
            <consortium name="DOE Joint Genome Institute"/>
            <person name="Min B."/>
            <person name="Riley R."/>
            <person name="Sierra-Patev S."/>
            <person name="Naranjo-Ortiz M."/>
            <person name="Looney B."/>
            <person name="Konkel Z."/>
            <person name="Slot J.C."/>
            <person name="Sakamoto Y."/>
            <person name="Steenwyk J.L."/>
            <person name="Rokas A."/>
            <person name="Carro J."/>
            <person name="Camarero S."/>
            <person name="Ferreira P."/>
            <person name="Molpeceres G."/>
            <person name="Ruiz-Duenas F.J."/>
            <person name="Serrano A."/>
            <person name="Henrissat B."/>
            <person name="Drula E."/>
            <person name="Hughes K.W."/>
            <person name="Mata J.L."/>
            <person name="Ishikawa N.K."/>
            <person name="Vargas-Isla R."/>
            <person name="Ushijima S."/>
            <person name="Smith C.A."/>
            <person name="Ahrendt S."/>
            <person name="Andreopoulos W."/>
            <person name="He G."/>
            <person name="Labutti K."/>
            <person name="Lipzen A."/>
            <person name="Ng V."/>
            <person name="Sandor L."/>
            <person name="Barry K."/>
            <person name="Martinez A.T."/>
            <person name="Xiao Y."/>
            <person name="Gibbons J.G."/>
            <person name="Terashima K."/>
            <person name="Hibbett D.S."/>
            <person name="Grigoriev I.V."/>
        </authorList>
    </citation>
    <scope>NUCLEOTIDE SEQUENCE</scope>
    <source>
        <strain evidence="2">TFB10291</strain>
    </source>
</reference>
<feature type="compositionally biased region" description="Polar residues" evidence="1">
    <location>
        <begin position="606"/>
        <end position="618"/>
    </location>
</feature>
<feature type="compositionally biased region" description="Pro residues" evidence="1">
    <location>
        <begin position="485"/>
        <end position="497"/>
    </location>
</feature>
<evidence type="ECO:0000256" key="1">
    <source>
        <dbReference type="SAM" id="MobiDB-lite"/>
    </source>
</evidence>
<feature type="region of interest" description="Disordered" evidence="1">
    <location>
        <begin position="1064"/>
        <end position="1239"/>
    </location>
</feature>
<feature type="compositionally biased region" description="Low complexity" evidence="1">
    <location>
        <begin position="63"/>
        <end position="76"/>
    </location>
</feature>
<feature type="compositionally biased region" description="Basic and acidic residues" evidence="1">
    <location>
        <begin position="682"/>
        <end position="691"/>
    </location>
</feature>
<feature type="compositionally biased region" description="Polar residues" evidence="1">
    <location>
        <begin position="564"/>
        <end position="582"/>
    </location>
</feature>
<feature type="compositionally biased region" description="Polar residues" evidence="1">
    <location>
        <begin position="1171"/>
        <end position="1191"/>
    </location>
</feature>
<dbReference type="Proteomes" id="UP001163798">
    <property type="component" value="Unassembled WGS sequence"/>
</dbReference>